<accession>A0AAN6Z035</accession>
<dbReference type="Proteomes" id="UP001302602">
    <property type="component" value="Unassembled WGS sequence"/>
</dbReference>
<evidence type="ECO:0000313" key="3">
    <source>
        <dbReference type="Proteomes" id="UP001302602"/>
    </source>
</evidence>
<keyword evidence="3" id="KW-1185">Reference proteome</keyword>
<dbReference type="EMBL" id="MU853242">
    <property type="protein sequence ID" value="KAK4120037.1"/>
    <property type="molecule type" value="Genomic_DNA"/>
</dbReference>
<dbReference type="RefSeq" id="XP_062643809.1">
    <property type="nucleotide sequence ID" value="XM_062791470.1"/>
</dbReference>
<organism evidence="2 3">
    <name type="scientific">Parathielavia appendiculata</name>
    <dbReference type="NCBI Taxonomy" id="2587402"/>
    <lineage>
        <taxon>Eukaryota</taxon>
        <taxon>Fungi</taxon>
        <taxon>Dikarya</taxon>
        <taxon>Ascomycota</taxon>
        <taxon>Pezizomycotina</taxon>
        <taxon>Sordariomycetes</taxon>
        <taxon>Sordariomycetidae</taxon>
        <taxon>Sordariales</taxon>
        <taxon>Chaetomiaceae</taxon>
        <taxon>Parathielavia</taxon>
    </lineage>
</organism>
<sequence length="747" mass="83922">MRQYLEFKQDVEGLKEQLQTLELVIKIGQTRTQALLAHRQPTHSPRQLDAIFGNLKETLEDCRRLLDSRSHYGTRQGQGPVSNIQWFLLVKDEVDMLRDRIAILTSKLSLALQSLEIETRDGQTVLMLECTNVVLERIDLLDDRFSRFLGVPLSTEARRRQIEVPQQLQDLLASITLTRYDSLTSIPMIKGVEEAIFYWDRATRWHARRRSVQPCQAFKLANILRAYWLLQATKAGDEYLAATSTVSVERQIGQQFPQLGMTARRFFSNLEDRILEAHTKLTQTGEQTPPLHQLRTVIEQDINAWQEHVQWQPPSADDSNATSSERMATCRLRNGQLLDVYKEYDAPELLILVLCDANRLKQHHHRVDLGCLHLAPCIEAVMGKDGIYSVTMNPVKGRSQVGFKLAFQGPEDLFEFQEWMTGYKVVDDFPGTVITSQRANAMFGGERRSDTGGVQVWSSTRLSSGSKLPDEFVDKEATKAARRSIQPPTVSPYPPMLGPLASFSRLSLALSQGRPSSVRSVYLNGQISPQRQSRTPSFTGTSTASSPSTSQSSTSSTVGATKRPTNMIQVDRRGTMGCILDQPEPPRLVVFLPSRNETQNQRWKGVTAGPGSLLVIDILTQRPQTVDQYVRINPTLCDCQQDYTSQELGHDRMLSLDSSTAAPGQWMMPPRQAPVTQAECRKVILQVSNASGITARETDMDLGADVSWNLASAGRFQSGEGMVTVKRLKKVALEFASVEEWRETNME</sequence>
<feature type="region of interest" description="Disordered" evidence="1">
    <location>
        <begin position="526"/>
        <end position="566"/>
    </location>
</feature>
<dbReference type="GeneID" id="87828239"/>
<name>A0AAN6Z035_9PEZI</name>
<dbReference type="AlphaFoldDB" id="A0AAN6Z035"/>
<evidence type="ECO:0000256" key="1">
    <source>
        <dbReference type="SAM" id="MobiDB-lite"/>
    </source>
</evidence>
<proteinExistence type="predicted"/>
<gene>
    <name evidence="2" type="ORF">N657DRAFT_636913</name>
</gene>
<feature type="region of interest" description="Disordered" evidence="1">
    <location>
        <begin position="477"/>
        <end position="496"/>
    </location>
</feature>
<protein>
    <submittedName>
        <fullName evidence="2">Uncharacterized protein</fullName>
    </submittedName>
</protein>
<reference evidence="2" key="1">
    <citation type="journal article" date="2023" name="Mol. Phylogenet. Evol.">
        <title>Genome-scale phylogeny and comparative genomics of the fungal order Sordariales.</title>
        <authorList>
            <person name="Hensen N."/>
            <person name="Bonometti L."/>
            <person name="Westerberg I."/>
            <person name="Brannstrom I.O."/>
            <person name="Guillou S."/>
            <person name="Cros-Aarteil S."/>
            <person name="Calhoun S."/>
            <person name="Haridas S."/>
            <person name="Kuo A."/>
            <person name="Mondo S."/>
            <person name="Pangilinan J."/>
            <person name="Riley R."/>
            <person name="LaButti K."/>
            <person name="Andreopoulos B."/>
            <person name="Lipzen A."/>
            <person name="Chen C."/>
            <person name="Yan M."/>
            <person name="Daum C."/>
            <person name="Ng V."/>
            <person name="Clum A."/>
            <person name="Steindorff A."/>
            <person name="Ohm R.A."/>
            <person name="Martin F."/>
            <person name="Silar P."/>
            <person name="Natvig D.O."/>
            <person name="Lalanne C."/>
            <person name="Gautier V."/>
            <person name="Ament-Velasquez S.L."/>
            <person name="Kruys A."/>
            <person name="Hutchinson M.I."/>
            <person name="Powell A.J."/>
            <person name="Barry K."/>
            <person name="Miller A.N."/>
            <person name="Grigoriev I.V."/>
            <person name="Debuchy R."/>
            <person name="Gladieux P."/>
            <person name="Hiltunen Thoren M."/>
            <person name="Johannesson H."/>
        </authorList>
    </citation>
    <scope>NUCLEOTIDE SEQUENCE</scope>
    <source>
        <strain evidence="2">CBS 731.68</strain>
    </source>
</reference>
<feature type="compositionally biased region" description="Low complexity" evidence="1">
    <location>
        <begin position="535"/>
        <end position="561"/>
    </location>
</feature>
<comment type="caution">
    <text evidence="2">The sequence shown here is derived from an EMBL/GenBank/DDBJ whole genome shotgun (WGS) entry which is preliminary data.</text>
</comment>
<evidence type="ECO:0000313" key="2">
    <source>
        <dbReference type="EMBL" id="KAK4120037.1"/>
    </source>
</evidence>
<reference evidence="2" key="2">
    <citation type="submission" date="2023-05" db="EMBL/GenBank/DDBJ databases">
        <authorList>
            <consortium name="Lawrence Berkeley National Laboratory"/>
            <person name="Steindorff A."/>
            <person name="Hensen N."/>
            <person name="Bonometti L."/>
            <person name="Westerberg I."/>
            <person name="Brannstrom I.O."/>
            <person name="Guillou S."/>
            <person name="Cros-Aarteil S."/>
            <person name="Calhoun S."/>
            <person name="Haridas S."/>
            <person name="Kuo A."/>
            <person name="Mondo S."/>
            <person name="Pangilinan J."/>
            <person name="Riley R."/>
            <person name="Labutti K."/>
            <person name="Andreopoulos B."/>
            <person name="Lipzen A."/>
            <person name="Chen C."/>
            <person name="Yanf M."/>
            <person name="Daum C."/>
            <person name="Ng V."/>
            <person name="Clum A."/>
            <person name="Ohm R."/>
            <person name="Martin F."/>
            <person name="Silar P."/>
            <person name="Natvig D."/>
            <person name="Lalanne C."/>
            <person name="Gautier V."/>
            <person name="Ament-Velasquez S.L."/>
            <person name="Kruys A."/>
            <person name="Hutchinson M.I."/>
            <person name="Powell A.J."/>
            <person name="Barry K."/>
            <person name="Miller A.N."/>
            <person name="Grigoriev I.V."/>
            <person name="Debuchy R."/>
            <person name="Gladieux P."/>
            <person name="Thoren M.H."/>
            <person name="Johannesson H."/>
        </authorList>
    </citation>
    <scope>NUCLEOTIDE SEQUENCE</scope>
    <source>
        <strain evidence="2">CBS 731.68</strain>
    </source>
</reference>